<organism evidence="1 2">
    <name type="scientific">Aspergillus brunneoviolaceus CBS 621.78</name>
    <dbReference type="NCBI Taxonomy" id="1450534"/>
    <lineage>
        <taxon>Eukaryota</taxon>
        <taxon>Fungi</taxon>
        <taxon>Dikarya</taxon>
        <taxon>Ascomycota</taxon>
        <taxon>Pezizomycotina</taxon>
        <taxon>Eurotiomycetes</taxon>
        <taxon>Eurotiomycetidae</taxon>
        <taxon>Eurotiales</taxon>
        <taxon>Aspergillaceae</taxon>
        <taxon>Aspergillus</taxon>
        <taxon>Aspergillus subgen. Circumdati</taxon>
    </lineage>
</organism>
<sequence length="81" mass="9063">MLYFSRSLYTQIQISLSLLTSMLAMSSNFHVWAVWVSCCRCRLPWSPEPVSTCIQTSGGGIMTKSKHVPTGTSSHSFHIRP</sequence>
<reference evidence="1" key="1">
    <citation type="submission" date="2018-02" db="EMBL/GenBank/DDBJ databases">
        <title>The genomes of Aspergillus section Nigri reveals drivers in fungal speciation.</title>
        <authorList>
            <consortium name="DOE Joint Genome Institute"/>
            <person name="Vesth T.C."/>
            <person name="Nybo J."/>
            <person name="Theobald S."/>
            <person name="Brandl J."/>
            <person name="Frisvad J.C."/>
            <person name="Nielsen K.F."/>
            <person name="Lyhne E.K."/>
            <person name="Kogle M.E."/>
            <person name="Kuo A."/>
            <person name="Riley R."/>
            <person name="Clum A."/>
            <person name="Nolan M."/>
            <person name="Lipzen A."/>
            <person name="Salamov A."/>
            <person name="Henrissat B."/>
            <person name="Wiebenga A."/>
            <person name="De vries R.P."/>
            <person name="Grigoriev I.V."/>
            <person name="Mortensen U.H."/>
            <person name="Andersen M.R."/>
            <person name="Baker S.E."/>
        </authorList>
    </citation>
    <scope>NUCLEOTIDE SEQUENCE</scope>
    <source>
        <strain evidence="1">CBS 621.78</strain>
    </source>
</reference>
<dbReference type="Proteomes" id="UP000249057">
    <property type="component" value="Unassembled WGS sequence"/>
</dbReference>
<evidence type="ECO:0000313" key="2">
    <source>
        <dbReference type="Proteomes" id="UP000249057"/>
    </source>
</evidence>
<name>A0ACD1FUB6_9EURO</name>
<protein>
    <submittedName>
        <fullName evidence="1">Uncharacterized protein</fullName>
    </submittedName>
</protein>
<keyword evidence="2" id="KW-1185">Reference proteome</keyword>
<gene>
    <name evidence="1" type="ORF">BO95DRAFT_295241</name>
</gene>
<evidence type="ECO:0000313" key="1">
    <source>
        <dbReference type="EMBL" id="RAH40603.1"/>
    </source>
</evidence>
<proteinExistence type="predicted"/>
<dbReference type="EMBL" id="KZ825405">
    <property type="protein sequence ID" value="RAH40603.1"/>
    <property type="molecule type" value="Genomic_DNA"/>
</dbReference>
<accession>A0ACD1FUB6</accession>